<reference evidence="1 2" key="1">
    <citation type="submission" date="2020-08" db="EMBL/GenBank/DDBJ databases">
        <title>The Agave Microbiome: Exploring the role of microbial communities in plant adaptations to desert environments.</title>
        <authorList>
            <person name="Partida-Martinez L.P."/>
        </authorList>
    </citation>
    <scope>NUCLEOTIDE SEQUENCE [LARGE SCALE GENOMIC DNA]</scope>
    <source>
        <strain evidence="1 2">AS3.12</strain>
    </source>
</reference>
<dbReference type="RefSeq" id="WP_184653751.1">
    <property type="nucleotide sequence ID" value="NZ_JACHBU010000001.1"/>
</dbReference>
<accession>A0A7X0JGS4</accession>
<protein>
    <submittedName>
        <fullName evidence="1">Uncharacterized protein</fullName>
    </submittedName>
</protein>
<proteinExistence type="predicted"/>
<gene>
    <name evidence="1" type="ORF">F4695_000587</name>
</gene>
<organism evidence="1 2">
    <name type="scientific">Rhizobium soli</name>
    <dbReference type="NCBI Taxonomy" id="424798"/>
    <lineage>
        <taxon>Bacteria</taxon>
        <taxon>Pseudomonadati</taxon>
        <taxon>Pseudomonadota</taxon>
        <taxon>Alphaproteobacteria</taxon>
        <taxon>Hyphomicrobiales</taxon>
        <taxon>Rhizobiaceae</taxon>
        <taxon>Rhizobium/Agrobacterium group</taxon>
        <taxon>Rhizobium</taxon>
    </lineage>
</organism>
<dbReference type="AlphaFoldDB" id="A0A7X0JGS4"/>
<evidence type="ECO:0000313" key="1">
    <source>
        <dbReference type="EMBL" id="MBB6507268.1"/>
    </source>
</evidence>
<sequence>MKTGYPDQPILDREGRDLDAMAVLHKLAEQSGDGMVTELYRLAMDRSQDTAVPRSMPSSRTRTF</sequence>
<dbReference type="Proteomes" id="UP000585437">
    <property type="component" value="Unassembled WGS sequence"/>
</dbReference>
<comment type="caution">
    <text evidence="1">The sequence shown here is derived from an EMBL/GenBank/DDBJ whole genome shotgun (WGS) entry which is preliminary data.</text>
</comment>
<dbReference type="EMBL" id="JACHBU010000001">
    <property type="protein sequence ID" value="MBB6507268.1"/>
    <property type="molecule type" value="Genomic_DNA"/>
</dbReference>
<keyword evidence="2" id="KW-1185">Reference proteome</keyword>
<evidence type="ECO:0000313" key="2">
    <source>
        <dbReference type="Proteomes" id="UP000585437"/>
    </source>
</evidence>
<name>A0A7X0JGS4_9HYPH</name>